<reference evidence="1" key="1">
    <citation type="submission" date="2015-04" db="UniProtKB">
        <authorList>
            <consortium name="EnsemblPlants"/>
        </authorList>
    </citation>
    <scope>IDENTIFICATION</scope>
</reference>
<evidence type="ECO:0000313" key="2">
    <source>
        <dbReference type="Proteomes" id="UP000008021"/>
    </source>
</evidence>
<dbReference type="Gramene" id="OMERI01G17790.1">
    <property type="protein sequence ID" value="OMERI01G17790.1"/>
    <property type="gene ID" value="OMERI01G17790"/>
</dbReference>
<dbReference type="HOGENOM" id="CLU_2053379_0_0_1"/>
<dbReference type="AlphaFoldDB" id="A0A0E0C3E4"/>
<reference evidence="1" key="2">
    <citation type="submission" date="2018-05" db="EMBL/GenBank/DDBJ databases">
        <title>OmerRS3 (Oryza meridionalis Reference Sequence Version 3).</title>
        <authorList>
            <person name="Zhang J."/>
            <person name="Kudrna D."/>
            <person name="Lee S."/>
            <person name="Talag J."/>
            <person name="Welchert J."/>
            <person name="Wing R.A."/>
        </authorList>
    </citation>
    <scope>NUCLEOTIDE SEQUENCE [LARGE SCALE GENOMIC DNA]</scope>
    <source>
        <strain evidence="1">cv. OR44</strain>
    </source>
</reference>
<dbReference type="EnsemblPlants" id="OMERI01G17790.1">
    <property type="protein sequence ID" value="OMERI01G17790.1"/>
    <property type="gene ID" value="OMERI01G17790"/>
</dbReference>
<evidence type="ECO:0000313" key="1">
    <source>
        <dbReference type="EnsemblPlants" id="OMERI01G17790.1"/>
    </source>
</evidence>
<sequence length="120" mass="13489">MVAKLGELLGGWGRHALAILQRSLGRVGVGHMVYISGLTNLLLEFSEHIFFNARYFADLGNPRYFSLDDKHARTELLLTGELLKDLNFARVTSQVLESCKWTADDAMHIRIILNGSIMMP</sequence>
<dbReference type="Proteomes" id="UP000008021">
    <property type="component" value="Chromosome 1"/>
</dbReference>
<accession>A0A0E0C3E4</accession>
<protein>
    <submittedName>
        <fullName evidence="1">Uncharacterized protein</fullName>
    </submittedName>
</protein>
<organism evidence="1">
    <name type="scientific">Oryza meridionalis</name>
    <dbReference type="NCBI Taxonomy" id="40149"/>
    <lineage>
        <taxon>Eukaryota</taxon>
        <taxon>Viridiplantae</taxon>
        <taxon>Streptophyta</taxon>
        <taxon>Embryophyta</taxon>
        <taxon>Tracheophyta</taxon>
        <taxon>Spermatophyta</taxon>
        <taxon>Magnoliopsida</taxon>
        <taxon>Liliopsida</taxon>
        <taxon>Poales</taxon>
        <taxon>Poaceae</taxon>
        <taxon>BOP clade</taxon>
        <taxon>Oryzoideae</taxon>
        <taxon>Oryzeae</taxon>
        <taxon>Oryzinae</taxon>
        <taxon>Oryza</taxon>
    </lineage>
</organism>
<proteinExistence type="predicted"/>
<keyword evidence="2" id="KW-1185">Reference proteome</keyword>
<name>A0A0E0C3E4_9ORYZ</name>